<evidence type="ECO:0000256" key="10">
    <source>
        <dbReference type="ARBA" id="ARBA00023136"/>
    </source>
</evidence>
<feature type="transmembrane region" description="Helical" evidence="11">
    <location>
        <begin position="326"/>
        <end position="345"/>
    </location>
</feature>
<feature type="transmembrane region" description="Helical" evidence="11">
    <location>
        <begin position="268"/>
        <end position="285"/>
    </location>
</feature>
<keyword evidence="5 11" id="KW-0645">Protease</keyword>
<evidence type="ECO:0000256" key="2">
    <source>
        <dbReference type="ARBA" id="ARBA00004141"/>
    </source>
</evidence>
<evidence type="ECO:0000256" key="7">
    <source>
        <dbReference type="ARBA" id="ARBA00022801"/>
    </source>
</evidence>
<evidence type="ECO:0000313" key="14">
    <source>
        <dbReference type="EMBL" id="KAK2949286.1"/>
    </source>
</evidence>
<feature type="region of interest" description="Disordered" evidence="12">
    <location>
        <begin position="1"/>
        <end position="91"/>
    </location>
</feature>
<name>A0ABQ9XG91_9EUKA</name>
<evidence type="ECO:0000256" key="8">
    <source>
        <dbReference type="ARBA" id="ARBA00022825"/>
    </source>
</evidence>
<evidence type="ECO:0000256" key="6">
    <source>
        <dbReference type="ARBA" id="ARBA00022692"/>
    </source>
</evidence>
<dbReference type="EMBL" id="JARBJD010000159">
    <property type="protein sequence ID" value="KAK2949286.1"/>
    <property type="molecule type" value="Genomic_DNA"/>
</dbReference>
<comment type="similarity">
    <text evidence="3 11">Belongs to the peptidase S54 family.</text>
</comment>
<comment type="caution">
    <text evidence="14">The sequence shown here is derived from an EMBL/GenBank/DDBJ whole genome shotgun (WGS) entry which is preliminary data.</text>
</comment>
<protein>
    <recommendedName>
        <fullName evidence="4">rhomboid protease</fullName>
        <ecNumber evidence="4">3.4.21.105</ecNumber>
    </recommendedName>
</protein>
<evidence type="ECO:0000256" key="9">
    <source>
        <dbReference type="ARBA" id="ARBA00022989"/>
    </source>
</evidence>
<feature type="transmembrane region" description="Helical" evidence="11">
    <location>
        <begin position="297"/>
        <end position="320"/>
    </location>
</feature>
<keyword evidence="15" id="KW-1185">Reference proteome</keyword>
<evidence type="ECO:0000256" key="5">
    <source>
        <dbReference type="ARBA" id="ARBA00022670"/>
    </source>
</evidence>
<gene>
    <name evidence="14" type="ORF">BLNAU_15767</name>
</gene>
<dbReference type="EC" id="3.4.21.105" evidence="4"/>
<feature type="transmembrane region" description="Helical" evidence="11">
    <location>
        <begin position="149"/>
        <end position="174"/>
    </location>
</feature>
<dbReference type="PANTHER" id="PTHR22936">
    <property type="entry name" value="RHOMBOID-RELATED"/>
    <property type="match status" value="1"/>
</dbReference>
<keyword evidence="7 11" id="KW-0378">Hydrolase</keyword>
<evidence type="ECO:0000256" key="3">
    <source>
        <dbReference type="ARBA" id="ARBA00009045"/>
    </source>
</evidence>
<accession>A0ABQ9XG91</accession>
<dbReference type="InterPro" id="IPR002610">
    <property type="entry name" value="Peptidase_S54_rhomboid-like"/>
</dbReference>
<evidence type="ECO:0000256" key="4">
    <source>
        <dbReference type="ARBA" id="ARBA00013039"/>
    </source>
</evidence>
<evidence type="ECO:0000256" key="12">
    <source>
        <dbReference type="SAM" id="MobiDB-lite"/>
    </source>
</evidence>
<dbReference type="PANTHER" id="PTHR22936:SF69">
    <property type="entry name" value="RHOMBOID-LIKE PROTEIN"/>
    <property type="match status" value="1"/>
</dbReference>
<dbReference type="InterPro" id="IPR035952">
    <property type="entry name" value="Rhomboid-like_sf"/>
</dbReference>
<evidence type="ECO:0000313" key="15">
    <source>
        <dbReference type="Proteomes" id="UP001281761"/>
    </source>
</evidence>
<comment type="function">
    <text evidence="11">Serine protease involved in intramembrane proteolysis.</text>
</comment>
<keyword evidence="6 11" id="KW-0812">Transmembrane</keyword>
<proteinExistence type="inferred from homology"/>
<evidence type="ECO:0000256" key="1">
    <source>
        <dbReference type="ARBA" id="ARBA00000156"/>
    </source>
</evidence>
<dbReference type="SUPFAM" id="SSF144091">
    <property type="entry name" value="Rhomboid-like"/>
    <property type="match status" value="1"/>
</dbReference>
<organism evidence="14 15">
    <name type="scientific">Blattamonas nauphoetae</name>
    <dbReference type="NCBI Taxonomy" id="2049346"/>
    <lineage>
        <taxon>Eukaryota</taxon>
        <taxon>Metamonada</taxon>
        <taxon>Preaxostyla</taxon>
        <taxon>Oxymonadida</taxon>
        <taxon>Blattamonas</taxon>
    </lineage>
</organism>
<keyword evidence="8 11" id="KW-0720">Serine protease</keyword>
<feature type="transmembrane region" description="Helical" evidence="11">
    <location>
        <begin position="357"/>
        <end position="380"/>
    </location>
</feature>
<dbReference type="InterPro" id="IPR022764">
    <property type="entry name" value="Peptidase_S54_rhomboid_dom"/>
</dbReference>
<dbReference type="Pfam" id="PF01694">
    <property type="entry name" value="Rhomboid"/>
    <property type="match status" value="1"/>
</dbReference>
<feature type="transmembrane region" description="Helical" evidence="11">
    <location>
        <begin position="210"/>
        <end position="231"/>
    </location>
</feature>
<comment type="subcellular location">
    <subcellularLocation>
        <location evidence="2 11">Membrane</location>
        <topology evidence="2 11">Multi-pass membrane protein</topology>
    </subcellularLocation>
</comment>
<comment type="catalytic activity">
    <reaction evidence="1 11">
        <text>Cleaves type-1 transmembrane domains using a catalytic dyad composed of serine and histidine that are contributed by different transmembrane domains.</text>
        <dbReference type="EC" id="3.4.21.105"/>
    </reaction>
</comment>
<evidence type="ECO:0000259" key="13">
    <source>
        <dbReference type="Pfam" id="PF01694"/>
    </source>
</evidence>
<feature type="transmembrane region" description="Helical" evidence="11">
    <location>
        <begin position="243"/>
        <end position="262"/>
    </location>
</feature>
<keyword evidence="9 11" id="KW-1133">Transmembrane helix</keyword>
<feature type="compositionally biased region" description="Polar residues" evidence="12">
    <location>
        <begin position="22"/>
        <end position="49"/>
    </location>
</feature>
<dbReference type="Gene3D" id="1.20.1540.10">
    <property type="entry name" value="Rhomboid-like"/>
    <property type="match status" value="1"/>
</dbReference>
<dbReference type="Proteomes" id="UP001281761">
    <property type="component" value="Unassembled WGS sequence"/>
</dbReference>
<evidence type="ECO:0000256" key="11">
    <source>
        <dbReference type="RuleBase" id="RU362115"/>
    </source>
</evidence>
<feature type="domain" description="Peptidase S54 rhomboid" evidence="13">
    <location>
        <begin position="200"/>
        <end position="340"/>
    </location>
</feature>
<reference evidence="14 15" key="1">
    <citation type="journal article" date="2022" name="bioRxiv">
        <title>Genomics of Preaxostyla Flagellates Illuminates Evolutionary Transitions and the Path Towards Mitochondrial Loss.</title>
        <authorList>
            <person name="Novak L.V.F."/>
            <person name="Treitli S.C."/>
            <person name="Pyrih J."/>
            <person name="Halakuc P."/>
            <person name="Pipaliya S.V."/>
            <person name="Vacek V."/>
            <person name="Brzon O."/>
            <person name="Soukal P."/>
            <person name="Eme L."/>
            <person name="Dacks J.B."/>
            <person name="Karnkowska A."/>
            <person name="Elias M."/>
            <person name="Hampl V."/>
        </authorList>
    </citation>
    <scope>NUCLEOTIDE SEQUENCE [LARGE SCALE GENOMIC DNA]</scope>
    <source>
        <strain evidence="14">NAU3</strain>
        <tissue evidence="14">Gut</tissue>
    </source>
</reference>
<keyword evidence="10 11" id="KW-0472">Membrane</keyword>
<sequence length="388" mass="43203">MPIHTLGDDDEVDHTEPVQNPWAASTQNNQPDSPEQTFSWGSGQSVSGSRTRDPSEASAQPSSIGGRQPSHSRRSGIHSFSDLDEDVQGPPNAMYQSNARVILKDPLWSNNLPPDQPPTCAQYCLYTCSCGCFVGPCCSPVRKKDWRKFWMMLTPWLTIIQVIMFIVSCCIGGVHGADLAPAQHVLRNMGAKDGSLIKCKGQVFRWLTPVFLHGGIWHLIFNLIFQIRVMLPQEAEWGFWKTFAIYVISAMTGSFYSCLLYPTSISVGASGALMGIYGYYLVDIFSHWKRYSLPQKLIQIISILLFILIMVIIGFTSTGVDNGAHLGGFMGGVALALIIIPVSCWRARHQFKTKYKWSLFIGIVLATISTLLPLILFWTVTNKWLSCT</sequence>